<dbReference type="Pfam" id="PF00593">
    <property type="entry name" value="TonB_dep_Rec_b-barrel"/>
    <property type="match status" value="1"/>
</dbReference>
<dbReference type="EMBL" id="LWID01000001">
    <property type="protein sequence ID" value="MDG6894824.1"/>
    <property type="molecule type" value="Genomic_DNA"/>
</dbReference>
<keyword evidence="5" id="KW-0410">Iron transport</keyword>
<dbReference type="GO" id="GO:0009279">
    <property type="term" value="C:cell outer membrane"/>
    <property type="evidence" value="ECO:0007669"/>
    <property type="project" value="UniProtKB-SubCell"/>
</dbReference>
<comment type="caution">
    <text evidence="19">The sequence shown here is derived from an EMBL/GenBank/DDBJ whole genome shotgun (WGS) entry which is preliminary data.</text>
</comment>
<keyword evidence="9" id="KW-0406">Ion transport</keyword>
<dbReference type="CDD" id="cd01347">
    <property type="entry name" value="ligand_gated_channel"/>
    <property type="match status" value="1"/>
</dbReference>
<evidence type="ECO:0000256" key="15">
    <source>
        <dbReference type="RuleBase" id="RU003357"/>
    </source>
</evidence>
<reference evidence="19" key="1">
    <citation type="submission" date="2016-03" db="EMBL/GenBank/DDBJ databases">
        <title>Co-evolution between Pasteurellaceae and their hosts.</title>
        <authorList>
            <person name="Hansen M.J."/>
            <person name="Bojesen A.M."/>
            <person name="Planet P."/>
        </authorList>
    </citation>
    <scope>NUCLEOTIDE SEQUENCE</scope>
    <source>
        <strain evidence="19">146/S8/89</strain>
    </source>
</reference>
<keyword evidence="6 14" id="KW-0812">Transmembrane</keyword>
<dbReference type="PANTHER" id="PTHR32552">
    <property type="entry name" value="FERRICHROME IRON RECEPTOR-RELATED"/>
    <property type="match status" value="1"/>
</dbReference>
<accession>A0A9X4SK61</accession>
<dbReference type="InterPro" id="IPR010105">
    <property type="entry name" value="TonB_sidphr_rcpt"/>
</dbReference>
<evidence type="ECO:0000313" key="20">
    <source>
        <dbReference type="Proteomes" id="UP001155500"/>
    </source>
</evidence>
<dbReference type="PANTHER" id="PTHR32552:SF68">
    <property type="entry name" value="FERRICHROME OUTER MEMBRANE TRANSPORTER_PHAGE RECEPTOR"/>
    <property type="match status" value="1"/>
</dbReference>
<organism evidence="19 20">
    <name type="scientific">Volucribacter amazonae</name>
    <dbReference type="NCBI Taxonomy" id="256731"/>
    <lineage>
        <taxon>Bacteria</taxon>
        <taxon>Pseudomonadati</taxon>
        <taxon>Pseudomonadota</taxon>
        <taxon>Gammaproteobacteria</taxon>
        <taxon>Pasteurellales</taxon>
        <taxon>Pasteurellaceae</taxon>
        <taxon>Volucribacter</taxon>
    </lineage>
</organism>
<dbReference type="SUPFAM" id="SSF56935">
    <property type="entry name" value="Porins"/>
    <property type="match status" value="1"/>
</dbReference>
<evidence type="ECO:0000256" key="7">
    <source>
        <dbReference type="ARBA" id="ARBA00022729"/>
    </source>
</evidence>
<keyword evidence="4 14" id="KW-1134">Transmembrane beta strand</keyword>
<feature type="chain" id="PRO_5040935484" evidence="16">
    <location>
        <begin position="24"/>
        <end position="689"/>
    </location>
</feature>
<keyword evidence="7 16" id="KW-0732">Signal</keyword>
<evidence type="ECO:0000256" key="11">
    <source>
        <dbReference type="ARBA" id="ARBA00023136"/>
    </source>
</evidence>
<name>A0A9X4SK61_9PAST</name>
<dbReference type="GO" id="GO:0015344">
    <property type="term" value="F:siderophore uptake transmembrane transporter activity"/>
    <property type="evidence" value="ECO:0007669"/>
    <property type="project" value="TreeGrafter"/>
</dbReference>
<evidence type="ECO:0000256" key="14">
    <source>
        <dbReference type="PROSITE-ProRule" id="PRU01360"/>
    </source>
</evidence>
<evidence type="ECO:0000256" key="6">
    <source>
        <dbReference type="ARBA" id="ARBA00022692"/>
    </source>
</evidence>
<keyword evidence="10 15" id="KW-0798">TonB box</keyword>
<evidence type="ECO:0000256" key="13">
    <source>
        <dbReference type="ARBA" id="ARBA00023237"/>
    </source>
</evidence>
<feature type="signal peptide" evidence="16">
    <location>
        <begin position="1"/>
        <end position="23"/>
    </location>
</feature>
<sequence>MKKSFVYTGLASAIAMAINPAFAEENASQAELLEAIEVVGTLNKLDVQPFNQAKSATVISQQTLQEEGVVKADELGRYQAGFVNQTYGSDTNTNWFNIRGVEANQSLDGAPMLKQGFFSPQIDLFGVEAVEVVKGADSMTFGAAQAGGLINYISKRPHKDLVGGGTIVSYVGNKNQRGIGLDYTGGLNADNSLRYRLVGSYARADGEWNGTWSESYYFAPSLSWDISDRTHLTLLASYLKNVGTPSSNFLPQSGTLVPTAYGKISRHANLGDPTQDYDRNHAKSIGYEFSHDFGAGLTFSQNYRYQYISNQHQGAYAYPSQYDANWNPIPFTSNYDLARGVVYNNGRAKSHSIDNRITWRYNNDWLENTLLAGFDYRHQDFNSLYTLFGSTSSVNVYSPSLSYGQPYSINAPRVHIKSIQQGYYLQNNAHLFDSLGVTLGVRHDRARNSQLGTDQTVKKNHTSYSGSIMYFNDLGLNPYYAYSESFYLPNGLSGDQTLYKPYITRQHEIGVKYMPSWLEGTISLAAFQARDKGALIMSASGGNTVSSADPIERKGIELEINANITDKLSALLAYTYLYSIDETTRAKQPLIPKHTLASRLAYQFTPDFNAGIGLRYIGNSVTATGSLYSGAKVPSATLVDLFASYNISPQWQARVNIDNLGNRKYLAGCDYYCYYGEGISGVASLSYKF</sequence>
<dbReference type="GO" id="GO:0015891">
    <property type="term" value="P:siderophore transport"/>
    <property type="evidence" value="ECO:0007669"/>
    <property type="project" value="InterPro"/>
</dbReference>
<comment type="similarity">
    <text evidence="2 14 15">Belongs to the TonB-dependent receptor family.</text>
</comment>
<dbReference type="RefSeq" id="WP_279572283.1">
    <property type="nucleotide sequence ID" value="NZ_LWID01000001.1"/>
</dbReference>
<keyword evidence="20" id="KW-1185">Reference proteome</keyword>
<dbReference type="InterPro" id="IPR036942">
    <property type="entry name" value="Beta-barrel_TonB_sf"/>
</dbReference>
<comment type="subcellular location">
    <subcellularLocation>
        <location evidence="1 14">Cell outer membrane</location>
        <topology evidence="1 14">Multi-pass membrane protein</topology>
    </subcellularLocation>
</comment>
<dbReference type="GO" id="GO:0038023">
    <property type="term" value="F:signaling receptor activity"/>
    <property type="evidence" value="ECO:0007669"/>
    <property type="project" value="InterPro"/>
</dbReference>
<evidence type="ECO:0000256" key="8">
    <source>
        <dbReference type="ARBA" id="ARBA00023004"/>
    </source>
</evidence>
<dbReference type="InterPro" id="IPR012910">
    <property type="entry name" value="Plug_dom"/>
</dbReference>
<evidence type="ECO:0000256" key="4">
    <source>
        <dbReference type="ARBA" id="ARBA00022452"/>
    </source>
</evidence>
<dbReference type="Gene3D" id="2.170.130.10">
    <property type="entry name" value="TonB-dependent receptor, plug domain"/>
    <property type="match status" value="1"/>
</dbReference>
<evidence type="ECO:0000256" key="16">
    <source>
        <dbReference type="SAM" id="SignalP"/>
    </source>
</evidence>
<dbReference type="InterPro" id="IPR039426">
    <property type="entry name" value="TonB-dep_rcpt-like"/>
</dbReference>
<keyword evidence="3 14" id="KW-0813">Transport</keyword>
<evidence type="ECO:0000259" key="17">
    <source>
        <dbReference type="Pfam" id="PF00593"/>
    </source>
</evidence>
<dbReference type="InterPro" id="IPR037066">
    <property type="entry name" value="Plug_dom_sf"/>
</dbReference>
<keyword evidence="8" id="KW-0408">Iron</keyword>
<evidence type="ECO:0000259" key="18">
    <source>
        <dbReference type="Pfam" id="PF07715"/>
    </source>
</evidence>
<dbReference type="PROSITE" id="PS52016">
    <property type="entry name" value="TONB_DEPENDENT_REC_3"/>
    <property type="match status" value="1"/>
</dbReference>
<evidence type="ECO:0000256" key="5">
    <source>
        <dbReference type="ARBA" id="ARBA00022496"/>
    </source>
</evidence>
<feature type="domain" description="TonB-dependent receptor-like beta-barrel" evidence="17">
    <location>
        <begin position="224"/>
        <end position="660"/>
    </location>
</feature>
<keyword evidence="12" id="KW-0675">Receptor</keyword>
<evidence type="ECO:0000256" key="12">
    <source>
        <dbReference type="ARBA" id="ARBA00023170"/>
    </source>
</evidence>
<evidence type="ECO:0000256" key="3">
    <source>
        <dbReference type="ARBA" id="ARBA00022448"/>
    </source>
</evidence>
<evidence type="ECO:0000256" key="1">
    <source>
        <dbReference type="ARBA" id="ARBA00004571"/>
    </source>
</evidence>
<feature type="domain" description="TonB-dependent receptor plug" evidence="18">
    <location>
        <begin position="51"/>
        <end position="148"/>
    </location>
</feature>
<proteinExistence type="inferred from homology"/>
<protein>
    <submittedName>
        <fullName evidence="19">CirA protein</fullName>
    </submittedName>
</protein>
<dbReference type="AlphaFoldDB" id="A0A9X4SK61"/>
<evidence type="ECO:0000313" key="19">
    <source>
        <dbReference type="EMBL" id="MDG6894824.1"/>
    </source>
</evidence>
<keyword evidence="11 14" id="KW-0472">Membrane</keyword>
<gene>
    <name evidence="19" type="ORF">A6A20_04095</name>
</gene>
<dbReference type="InterPro" id="IPR000531">
    <property type="entry name" value="Beta-barrel_TonB"/>
</dbReference>
<dbReference type="Gene3D" id="2.40.170.20">
    <property type="entry name" value="TonB-dependent receptor, beta-barrel domain"/>
    <property type="match status" value="1"/>
</dbReference>
<keyword evidence="13 14" id="KW-0998">Cell outer membrane</keyword>
<evidence type="ECO:0000256" key="10">
    <source>
        <dbReference type="ARBA" id="ARBA00023077"/>
    </source>
</evidence>
<evidence type="ECO:0000256" key="2">
    <source>
        <dbReference type="ARBA" id="ARBA00009810"/>
    </source>
</evidence>
<evidence type="ECO:0000256" key="9">
    <source>
        <dbReference type="ARBA" id="ARBA00023065"/>
    </source>
</evidence>
<dbReference type="Proteomes" id="UP001155500">
    <property type="component" value="Unassembled WGS sequence"/>
</dbReference>
<dbReference type="Pfam" id="PF07715">
    <property type="entry name" value="Plug"/>
    <property type="match status" value="1"/>
</dbReference>
<dbReference type="NCBIfam" id="TIGR01783">
    <property type="entry name" value="TonB-siderophor"/>
    <property type="match status" value="1"/>
</dbReference>